<evidence type="ECO:0000313" key="2">
    <source>
        <dbReference type="EMBL" id="PCE66641.1"/>
    </source>
</evidence>
<proteinExistence type="predicted"/>
<dbReference type="EMBL" id="NBWU01000001">
    <property type="protein sequence ID" value="PCE66641.1"/>
    <property type="molecule type" value="Genomic_DNA"/>
</dbReference>
<evidence type="ECO:0000313" key="3">
    <source>
        <dbReference type="Proteomes" id="UP000219559"/>
    </source>
</evidence>
<gene>
    <name evidence="2" type="ORF">B7P33_04930</name>
</gene>
<feature type="transmembrane region" description="Helical" evidence="1">
    <location>
        <begin position="195"/>
        <end position="217"/>
    </location>
</feature>
<evidence type="ECO:0008006" key="4">
    <source>
        <dbReference type="Google" id="ProtNLM"/>
    </source>
</evidence>
<comment type="caution">
    <text evidence="2">The sequence shown here is derived from an EMBL/GenBank/DDBJ whole genome shotgun (WGS) entry which is preliminary data.</text>
</comment>
<feature type="transmembrane region" description="Helical" evidence="1">
    <location>
        <begin position="229"/>
        <end position="253"/>
    </location>
</feature>
<feature type="transmembrane region" description="Helical" evidence="1">
    <location>
        <begin position="260"/>
        <end position="278"/>
    </location>
</feature>
<dbReference type="GO" id="GO:0005886">
    <property type="term" value="C:plasma membrane"/>
    <property type="evidence" value="ECO:0007669"/>
    <property type="project" value="UniProtKB-SubCell"/>
</dbReference>
<feature type="transmembrane region" description="Helical" evidence="1">
    <location>
        <begin position="445"/>
        <end position="464"/>
    </location>
</feature>
<evidence type="ECO:0000256" key="1">
    <source>
        <dbReference type="SAM" id="Phobius"/>
    </source>
</evidence>
<reference evidence="2 3" key="1">
    <citation type="submission" date="2017-04" db="EMBL/GenBank/DDBJ databases">
        <title>A new member of the family Flavobacteriaceae isolated from ascidians.</title>
        <authorList>
            <person name="Chen L."/>
        </authorList>
    </citation>
    <scope>NUCLEOTIDE SEQUENCE [LARGE SCALE GENOMIC DNA]</scope>
    <source>
        <strain evidence="2 3">HQA918</strain>
    </source>
</reference>
<dbReference type="OrthoDB" id="6016419at2"/>
<dbReference type="PANTHER" id="PTHR43471">
    <property type="entry name" value="ABC TRANSPORTER PERMEASE"/>
    <property type="match status" value="1"/>
</dbReference>
<dbReference type="RefSeq" id="WP_097442162.1">
    <property type="nucleotide sequence ID" value="NZ_NBWU01000001.1"/>
</dbReference>
<name>A0A2A4GDZ9_9FLAO</name>
<keyword evidence="1" id="KW-0472">Membrane</keyword>
<keyword evidence="3" id="KW-1185">Reference proteome</keyword>
<dbReference type="GO" id="GO:0140359">
    <property type="term" value="F:ABC-type transporter activity"/>
    <property type="evidence" value="ECO:0007669"/>
    <property type="project" value="InterPro"/>
</dbReference>
<feature type="transmembrane region" description="Helical" evidence="1">
    <location>
        <begin position="148"/>
        <end position="168"/>
    </location>
</feature>
<organism evidence="2 3">
    <name type="scientific">Sediminicola luteus</name>
    <dbReference type="NCBI Taxonomy" id="319238"/>
    <lineage>
        <taxon>Bacteria</taxon>
        <taxon>Pseudomonadati</taxon>
        <taxon>Bacteroidota</taxon>
        <taxon>Flavobacteriia</taxon>
        <taxon>Flavobacteriales</taxon>
        <taxon>Flavobacteriaceae</taxon>
        <taxon>Sediminicola</taxon>
    </lineage>
</organism>
<protein>
    <recommendedName>
        <fullName evidence="4">ABC transporter permease</fullName>
    </recommendedName>
</protein>
<accession>A0A2A4GDZ9</accession>
<dbReference type="AlphaFoldDB" id="A0A2A4GDZ9"/>
<dbReference type="InterPro" id="IPR021913">
    <property type="entry name" value="DUF3526"/>
</dbReference>
<feature type="transmembrane region" description="Helical" evidence="1">
    <location>
        <begin position="12"/>
        <end position="35"/>
    </location>
</feature>
<dbReference type="PANTHER" id="PTHR43471:SF14">
    <property type="entry name" value="ABC-2 TYPE TRANSPORT SYSTEM PERMEASE PROTEIN"/>
    <property type="match status" value="1"/>
</dbReference>
<dbReference type="Pfam" id="PF12040">
    <property type="entry name" value="DUF3526"/>
    <property type="match status" value="1"/>
</dbReference>
<dbReference type="Proteomes" id="UP000219559">
    <property type="component" value="Unassembled WGS sequence"/>
</dbReference>
<keyword evidence="1" id="KW-1133">Transmembrane helix</keyword>
<keyword evidence="1" id="KW-0812">Transmembrane</keyword>
<sequence length="470" mass="53239">MFSYNLKYELKLLWRSRWIQLLGVLLLVLIGFAVYNGQVKTDQWENSIQTAQQTLKASDAAMVKVLDSVEQGLEVSLAPWLVPTSPMAVGNVHPRVVAKDAQPLSYIATGQSDLFTPYVSPKATGDDFAIEFTEMTSPVQLLFGNFDLAFVIIYLLPLLIIAFSYHVLSAEKERGSLRILMAQPISIRQWVFQKLTLRFLVLSVLVIVAFVAVALGFGLDVWANAPSFFILIALVLTYMLFWFALVFLVNLWVGQSARNAISLLGLWIFFVLLVPSILNQIGSVLYPMPSRTQMIGQMRSLKAEATEKQDEILDNFLRDHPEYAVNDSTQKRNFYHRYVASQQLIRSELEPVVNRYTEQLQKQQDLLGNFKWLSPAIVVQQALNRLAGNSTADFLNYKFQVMGFSETWRNHLMPLLYNNQDFSQEDVPKLPVFQYQPLSSSATSALLVLLGLVVLLFGLGFGFTKRIWAS</sequence>